<evidence type="ECO:0000313" key="2">
    <source>
        <dbReference type="Proteomes" id="UP000053937"/>
    </source>
</evidence>
<accession>A0A101JEL9</accession>
<name>A0A101JEL9_CHLLI</name>
<dbReference type="EMBL" id="LMBR01000165">
    <property type="protein sequence ID" value="KUL25236.1"/>
    <property type="molecule type" value="Genomic_DNA"/>
</dbReference>
<gene>
    <name evidence="1" type="ORF">ASB62_06745</name>
</gene>
<dbReference type="InterPro" id="IPR052022">
    <property type="entry name" value="26kDa_periplasmic_antigen"/>
</dbReference>
<protein>
    <recommendedName>
        <fullName evidence="3">DUF541 domain-containing protein</fullName>
    </recommendedName>
</protein>
<dbReference type="InterPro" id="IPR007497">
    <property type="entry name" value="SIMPL/DUF541"/>
</dbReference>
<comment type="caution">
    <text evidence="1">The sequence shown here is derived from an EMBL/GenBank/DDBJ whole genome shotgun (WGS) entry which is preliminary data.</text>
</comment>
<sequence>MNSLKLPAFAVWAFVLLSGFSTALYGEEPRIVVSAMGKVSAKPDMAEFGVLVKSVAKNADQAAVRTAEKYRALQQALRAAGIPAEDAPTAGYTVSPQWEWVQSEGRSVLKGYAAQHLVMVKVRNLAFTGKAVDAAVQAGADEVHQITFSSSRYEELRRQALAAAVSNARGDAEIMAKAAGGRLGGVVELTVGQPLYRPVPSMDMMTMKAAAPEAAPPTEIAPAEQDIVVSVSSKWKFLGTPAR</sequence>
<dbReference type="OrthoDB" id="598224at2"/>
<evidence type="ECO:0000313" key="1">
    <source>
        <dbReference type="EMBL" id="KUL25236.1"/>
    </source>
</evidence>
<dbReference type="AlphaFoldDB" id="A0A101JEL9"/>
<proteinExistence type="predicted"/>
<dbReference type="Proteomes" id="UP000053937">
    <property type="component" value="Unassembled WGS sequence"/>
</dbReference>
<reference evidence="1 2" key="1">
    <citation type="submission" date="2015-10" db="EMBL/GenBank/DDBJ databases">
        <title>Draft Genome Sequence of Chlorobium limicola strain Frasassi Growing under Artificial Lighting in the Frasassi Cave System.</title>
        <authorList>
            <person name="Mansor M."/>
            <person name="Macalady J."/>
        </authorList>
    </citation>
    <scope>NUCLEOTIDE SEQUENCE [LARGE SCALE GENOMIC DNA]</scope>
    <source>
        <strain evidence="1 2">Frasassi</strain>
    </source>
</reference>
<dbReference type="PANTHER" id="PTHR34387:SF1">
    <property type="entry name" value="PERIPLASMIC IMMUNOGENIC PROTEIN"/>
    <property type="match status" value="1"/>
</dbReference>
<dbReference type="GO" id="GO:0006974">
    <property type="term" value="P:DNA damage response"/>
    <property type="evidence" value="ECO:0007669"/>
    <property type="project" value="TreeGrafter"/>
</dbReference>
<dbReference type="Pfam" id="PF04402">
    <property type="entry name" value="SIMPL"/>
    <property type="match status" value="1"/>
</dbReference>
<dbReference type="RefSeq" id="WP_059139180.1">
    <property type="nucleotide sequence ID" value="NZ_LMBR01000165.1"/>
</dbReference>
<dbReference type="Gene3D" id="3.30.70.2970">
    <property type="entry name" value="Protein of unknown function (DUF541), domain 2"/>
    <property type="match status" value="1"/>
</dbReference>
<organism evidence="1 2">
    <name type="scientific">Chlorobium limicola</name>
    <dbReference type="NCBI Taxonomy" id="1092"/>
    <lineage>
        <taxon>Bacteria</taxon>
        <taxon>Pseudomonadati</taxon>
        <taxon>Chlorobiota</taxon>
        <taxon>Chlorobiia</taxon>
        <taxon>Chlorobiales</taxon>
        <taxon>Chlorobiaceae</taxon>
        <taxon>Chlorobium/Pelodictyon group</taxon>
        <taxon>Chlorobium</taxon>
    </lineage>
</organism>
<evidence type="ECO:0008006" key="3">
    <source>
        <dbReference type="Google" id="ProtNLM"/>
    </source>
</evidence>
<keyword evidence="2" id="KW-1185">Reference proteome</keyword>
<dbReference type="Gene3D" id="3.30.110.170">
    <property type="entry name" value="Protein of unknown function (DUF541), domain 1"/>
    <property type="match status" value="1"/>
</dbReference>
<dbReference type="PANTHER" id="PTHR34387">
    <property type="entry name" value="SLR1258 PROTEIN"/>
    <property type="match status" value="1"/>
</dbReference>